<evidence type="ECO:0000313" key="4">
    <source>
        <dbReference type="EMBL" id="QGG97182.1"/>
    </source>
</evidence>
<dbReference type="AlphaFoldDB" id="A0A5Q2RQB4"/>
<dbReference type="Proteomes" id="UP000334019">
    <property type="component" value="Chromosome"/>
</dbReference>
<keyword evidence="1" id="KW-0418">Kinase</keyword>
<feature type="domain" description="Histidine kinase/HSP90-like ATPase" evidence="3">
    <location>
        <begin position="34"/>
        <end position="146"/>
    </location>
</feature>
<dbReference type="KEGG" id="atq:GH723_18070"/>
<evidence type="ECO:0000259" key="3">
    <source>
        <dbReference type="Pfam" id="PF13581"/>
    </source>
</evidence>
<keyword evidence="1" id="KW-0808">Transferase</keyword>
<feature type="region of interest" description="Disordered" evidence="2">
    <location>
        <begin position="1"/>
        <end position="22"/>
    </location>
</feature>
<dbReference type="GO" id="GO:0004674">
    <property type="term" value="F:protein serine/threonine kinase activity"/>
    <property type="evidence" value="ECO:0007669"/>
    <property type="project" value="UniProtKB-KW"/>
</dbReference>
<dbReference type="CDD" id="cd16936">
    <property type="entry name" value="HATPase_RsbW-like"/>
    <property type="match status" value="1"/>
</dbReference>
<dbReference type="GO" id="GO:0005524">
    <property type="term" value="F:ATP binding"/>
    <property type="evidence" value="ECO:0007669"/>
    <property type="project" value="UniProtKB-KW"/>
</dbReference>
<organism evidence="4 5">
    <name type="scientific">Actinomarinicola tropica</name>
    <dbReference type="NCBI Taxonomy" id="2789776"/>
    <lineage>
        <taxon>Bacteria</taxon>
        <taxon>Bacillati</taxon>
        <taxon>Actinomycetota</taxon>
        <taxon>Acidimicrobiia</taxon>
        <taxon>Acidimicrobiales</taxon>
        <taxon>Iamiaceae</taxon>
        <taxon>Actinomarinicola</taxon>
    </lineage>
</organism>
<evidence type="ECO:0000256" key="2">
    <source>
        <dbReference type="SAM" id="MobiDB-lite"/>
    </source>
</evidence>
<dbReference type="Gene3D" id="3.30.565.10">
    <property type="entry name" value="Histidine kinase-like ATPase, C-terminal domain"/>
    <property type="match status" value="1"/>
</dbReference>
<keyword evidence="4" id="KW-0547">Nucleotide-binding</keyword>
<accession>A0A5Q2RQB4</accession>
<dbReference type="EMBL" id="CP045851">
    <property type="protein sequence ID" value="QGG97182.1"/>
    <property type="molecule type" value="Genomic_DNA"/>
</dbReference>
<keyword evidence="1" id="KW-0723">Serine/threonine-protein kinase</keyword>
<keyword evidence="5" id="KW-1185">Reference proteome</keyword>
<dbReference type="SUPFAM" id="SSF55874">
    <property type="entry name" value="ATPase domain of HSP90 chaperone/DNA topoisomerase II/histidine kinase"/>
    <property type="match status" value="1"/>
</dbReference>
<gene>
    <name evidence="4" type="ORF">GH723_18070</name>
</gene>
<evidence type="ECO:0000313" key="5">
    <source>
        <dbReference type="Proteomes" id="UP000334019"/>
    </source>
</evidence>
<dbReference type="PANTHER" id="PTHR35526">
    <property type="entry name" value="ANTI-SIGMA-F FACTOR RSBW-RELATED"/>
    <property type="match status" value="1"/>
</dbReference>
<dbReference type="InterPro" id="IPR036890">
    <property type="entry name" value="HATPase_C_sf"/>
</dbReference>
<dbReference type="InterPro" id="IPR003594">
    <property type="entry name" value="HATPase_dom"/>
</dbReference>
<evidence type="ECO:0000256" key="1">
    <source>
        <dbReference type="ARBA" id="ARBA00022527"/>
    </source>
</evidence>
<reference evidence="4 5" key="1">
    <citation type="submission" date="2019-11" db="EMBL/GenBank/DDBJ databases">
        <authorList>
            <person name="He Y."/>
        </authorList>
    </citation>
    <scope>NUCLEOTIDE SEQUENCE [LARGE SCALE GENOMIC DNA]</scope>
    <source>
        <strain evidence="4 5">SCSIO 58843</strain>
    </source>
</reference>
<dbReference type="InterPro" id="IPR050267">
    <property type="entry name" value="Anti-sigma-factor_SerPK"/>
</dbReference>
<keyword evidence="4" id="KW-0067">ATP-binding</keyword>
<protein>
    <submittedName>
        <fullName evidence="4">ATP-binding protein</fullName>
    </submittedName>
</protein>
<name>A0A5Q2RQB4_9ACTN</name>
<dbReference type="PANTHER" id="PTHR35526:SF3">
    <property type="entry name" value="ANTI-SIGMA-F FACTOR RSBW"/>
    <property type="match status" value="1"/>
</dbReference>
<sequence length="150" mass="16283">MGARDHLACAGLPTTGTHPVSSLDTDQLRATRSFPADVASAEAARRFVESVLHRWGCDGFRDDALLLVSELVTNAVVHARSGCEVVVVHESLGVRVEVSDQDRHHDPVQQPLDLVSPHGRGLLIVDRVATAWGTVHEDGGKRVWFQLHAS</sequence>
<dbReference type="Pfam" id="PF13581">
    <property type="entry name" value="HATPase_c_2"/>
    <property type="match status" value="1"/>
</dbReference>
<proteinExistence type="predicted"/>